<dbReference type="HOGENOM" id="CLU_016902_4_3_10"/>
<evidence type="ECO:0000256" key="5">
    <source>
        <dbReference type="PROSITE-ProRule" id="PRU00182"/>
    </source>
</evidence>
<dbReference type="PROSITE" id="PS50889">
    <property type="entry name" value="S4"/>
    <property type="match status" value="1"/>
</dbReference>
<dbReference type="Pfam" id="PF00849">
    <property type="entry name" value="PseudoU_synth_2"/>
    <property type="match status" value="1"/>
</dbReference>
<keyword evidence="3 6" id="KW-0413">Isomerase</keyword>
<dbReference type="PATRIC" id="fig|1227271.3.peg.1084"/>
<dbReference type="InterPro" id="IPR006145">
    <property type="entry name" value="PsdUridine_synth_RsuA/RluA"/>
</dbReference>
<feature type="active site" evidence="4">
    <location>
        <position position="177"/>
    </location>
</feature>
<dbReference type="Pfam" id="PF01479">
    <property type="entry name" value="S4"/>
    <property type="match status" value="1"/>
</dbReference>
<reference evidence="8 9" key="1">
    <citation type="submission" date="2013-06" db="EMBL/GenBank/DDBJ databases">
        <authorList>
            <person name="Weinstock G."/>
            <person name="Sodergren E."/>
            <person name="Lobos E.A."/>
            <person name="Fulton L."/>
            <person name="Fulton R."/>
            <person name="Courtney L."/>
            <person name="Fronick C."/>
            <person name="O'Laughlin M."/>
            <person name="Godfrey J."/>
            <person name="Wilson R.M."/>
            <person name="Miner T."/>
            <person name="Farmer C."/>
            <person name="Delehaunty K."/>
            <person name="Cordes M."/>
            <person name="Minx P."/>
            <person name="Tomlinson C."/>
            <person name="Chen J."/>
            <person name="Wollam A."/>
            <person name="Pepin K.H."/>
            <person name="Bhonagiri V."/>
            <person name="Zhang X."/>
            <person name="Warren W."/>
            <person name="Mitreva M."/>
            <person name="Mardis E.R."/>
            <person name="Wilson R.K."/>
        </authorList>
    </citation>
    <scope>NUCLEOTIDE SEQUENCE [LARGE SCALE GENOMIC DNA]</scope>
    <source>
        <strain evidence="8 9">F0570</strain>
    </source>
</reference>
<keyword evidence="2 5" id="KW-0694">RNA-binding</keyword>
<dbReference type="Gene3D" id="3.10.290.10">
    <property type="entry name" value="RNA-binding S4 domain"/>
    <property type="match status" value="1"/>
</dbReference>
<dbReference type="InterPro" id="IPR020103">
    <property type="entry name" value="PsdUridine_synth_cat_dom_sf"/>
</dbReference>
<evidence type="ECO:0000256" key="6">
    <source>
        <dbReference type="RuleBase" id="RU362028"/>
    </source>
</evidence>
<dbReference type="CDD" id="cd02869">
    <property type="entry name" value="PseudoU_synth_RluA_like"/>
    <property type="match status" value="1"/>
</dbReference>
<accession>A0A0E2LQW9</accession>
<dbReference type="PROSITE" id="PS01129">
    <property type="entry name" value="PSI_RLU"/>
    <property type="match status" value="1"/>
</dbReference>
<evidence type="ECO:0000313" key="8">
    <source>
        <dbReference type="EMBL" id="ERJ66129.1"/>
    </source>
</evidence>
<dbReference type="CDD" id="cd00165">
    <property type="entry name" value="S4"/>
    <property type="match status" value="1"/>
</dbReference>
<dbReference type="InterPro" id="IPR002942">
    <property type="entry name" value="S4_RNA-bd"/>
</dbReference>
<dbReference type="InterPro" id="IPR006225">
    <property type="entry name" value="PsdUridine_synth_RluC/D"/>
</dbReference>
<organism evidence="8 9">
    <name type="scientific">Porphyromonas gingivalis F0570</name>
    <dbReference type="NCBI Taxonomy" id="1227271"/>
    <lineage>
        <taxon>Bacteria</taxon>
        <taxon>Pseudomonadati</taxon>
        <taxon>Bacteroidota</taxon>
        <taxon>Bacteroidia</taxon>
        <taxon>Bacteroidales</taxon>
        <taxon>Porphyromonadaceae</taxon>
        <taxon>Porphyromonas</taxon>
    </lineage>
</organism>
<dbReference type="SMART" id="SM00363">
    <property type="entry name" value="S4"/>
    <property type="match status" value="1"/>
</dbReference>
<evidence type="ECO:0000259" key="7">
    <source>
        <dbReference type="SMART" id="SM00363"/>
    </source>
</evidence>
<comment type="similarity">
    <text evidence="1 6">Belongs to the pseudouridine synthase RluA family.</text>
</comment>
<dbReference type="SUPFAM" id="SSF55174">
    <property type="entry name" value="Alpha-L RNA-binding motif"/>
    <property type="match status" value="1"/>
</dbReference>
<evidence type="ECO:0000256" key="3">
    <source>
        <dbReference type="ARBA" id="ARBA00023235"/>
    </source>
</evidence>
<evidence type="ECO:0000256" key="1">
    <source>
        <dbReference type="ARBA" id="ARBA00010876"/>
    </source>
</evidence>
<dbReference type="EC" id="5.4.99.-" evidence="6"/>
<dbReference type="GO" id="GO:0003723">
    <property type="term" value="F:RNA binding"/>
    <property type="evidence" value="ECO:0007669"/>
    <property type="project" value="UniProtKB-KW"/>
</dbReference>
<dbReference type="Proteomes" id="UP000016630">
    <property type="component" value="Unassembled WGS sequence"/>
</dbReference>
<evidence type="ECO:0000313" key="9">
    <source>
        <dbReference type="Proteomes" id="UP000016630"/>
    </source>
</evidence>
<sequence length="373" mass="42569">MEEELQYRMTPEMAELFDEDDAEDISDGGLDPEEEDRYEHFRTVADPGQTLIRIDKFLVDRMNNATRSRIQQAAEASAIFVNGRPVKSNYRIKPGDVVTLELLRPRRELEIIPEDIPLDIVYEDDVLLVINKPAGLVVHPGHGNYTGTLVNALAYYLREDPEYDPMDPSLGLVHRIDKDTSGLLVVAKRAEAKSDLCKQFYYKTTHRSYRALVWGRFDYPIGTITGNIGRDLKDRLQMAVFPSDGDIGKPAVTHYQVLEELAYVSWIECRLETGRTHQIRAHMKHIGHTLFADERYGGDQILRGNNTANYRRFVQNCLAICPRQALHAKTLGFRHPVTGVEMQFDSDIPADLTTLLERWRTFIACISAGQDYI</sequence>
<gene>
    <name evidence="8" type="ORF">HMPREF1555_01244</name>
</gene>
<dbReference type="GO" id="GO:0120159">
    <property type="term" value="F:rRNA pseudouridine synthase activity"/>
    <property type="evidence" value="ECO:0007669"/>
    <property type="project" value="UniProtKB-ARBA"/>
</dbReference>
<dbReference type="PANTHER" id="PTHR21600">
    <property type="entry name" value="MITOCHONDRIAL RNA PSEUDOURIDINE SYNTHASE"/>
    <property type="match status" value="1"/>
</dbReference>
<dbReference type="NCBIfam" id="TIGR00005">
    <property type="entry name" value="rluA_subfam"/>
    <property type="match status" value="1"/>
</dbReference>
<dbReference type="PANTHER" id="PTHR21600:SF44">
    <property type="entry name" value="RIBOSOMAL LARGE SUBUNIT PSEUDOURIDINE SYNTHASE D"/>
    <property type="match status" value="1"/>
</dbReference>
<dbReference type="SUPFAM" id="SSF55120">
    <property type="entry name" value="Pseudouridine synthase"/>
    <property type="match status" value="1"/>
</dbReference>
<comment type="function">
    <text evidence="6">Responsible for synthesis of pseudouridine from uracil.</text>
</comment>
<evidence type="ECO:0000256" key="2">
    <source>
        <dbReference type="ARBA" id="ARBA00022884"/>
    </source>
</evidence>
<proteinExistence type="inferred from homology"/>
<dbReference type="Gene3D" id="3.30.2350.10">
    <property type="entry name" value="Pseudouridine synthase"/>
    <property type="match status" value="1"/>
</dbReference>
<dbReference type="EMBL" id="AWUW01000086">
    <property type="protein sequence ID" value="ERJ66129.1"/>
    <property type="molecule type" value="Genomic_DNA"/>
</dbReference>
<name>A0A0E2LQW9_PORGN</name>
<dbReference type="InterPro" id="IPR006224">
    <property type="entry name" value="PsdUridine_synth_RluA-like_CS"/>
</dbReference>
<feature type="domain" description="RNA-binding S4" evidence="7">
    <location>
        <begin position="52"/>
        <end position="117"/>
    </location>
</feature>
<dbReference type="FunFam" id="3.30.2350.10:FF:000006">
    <property type="entry name" value="Pseudouridine synthase"/>
    <property type="match status" value="1"/>
</dbReference>
<dbReference type="InterPro" id="IPR050188">
    <property type="entry name" value="RluA_PseudoU_synthase"/>
</dbReference>
<comment type="catalytic activity">
    <reaction evidence="6">
        <text>a uridine in RNA = a pseudouridine in RNA</text>
        <dbReference type="Rhea" id="RHEA:48348"/>
        <dbReference type="Rhea" id="RHEA-COMP:12068"/>
        <dbReference type="Rhea" id="RHEA-COMP:12069"/>
        <dbReference type="ChEBI" id="CHEBI:65314"/>
        <dbReference type="ChEBI" id="CHEBI:65315"/>
    </reaction>
</comment>
<comment type="caution">
    <text evidence="8">The sequence shown here is derived from an EMBL/GenBank/DDBJ whole genome shotgun (WGS) entry which is preliminary data.</text>
</comment>
<dbReference type="InterPro" id="IPR036986">
    <property type="entry name" value="S4_RNA-bd_sf"/>
</dbReference>
<dbReference type="AlphaFoldDB" id="A0A0E2LQW9"/>
<dbReference type="GO" id="GO:0000455">
    <property type="term" value="P:enzyme-directed rRNA pseudouridine synthesis"/>
    <property type="evidence" value="ECO:0007669"/>
    <property type="project" value="UniProtKB-ARBA"/>
</dbReference>
<evidence type="ECO:0000256" key="4">
    <source>
        <dbReference type="PIRSR" id="PIRSR606225-1"/>
    </source>
</evidence>
<protein>
    <recommendedName>
        <fullName evidence="6">Pseudouridine synthase</fullName>
        <ecNumber evidence="6">5.4.99.-</ecNumber>
    </recommendedName>
</protein>